<dbReference type="InterPro" id="IPR025326">
    <property type="entry name" value="DUF4232"/>
</dbReference>
<comment type="caution">
    <text evidence="4">The sequence shown here is derived from an EMBL/GenBank/DDBJ whole genome shotgun (WGS) entry which is preliminary data.</text>
</comment>
<evidence type="ECO:0000313" key="5">
    <source>
        <dbReference type="Proteomes" id="UP000054011"/>
    </source>
</evidence>
<accession>A0A100Y796</accession>
<dbReference type="EMBL" id="LNSV01000018">
    <property type="protein sequence ID" value="KUH38984.1"/>
    <property type="molecule type" value="Genomic_DNA"/>
</dbReference>
<evidence type="ECO:0000259" key="3">
    <source>
        <dbReference type="Pfam" id="PF14016"/>
    </source>
</evidence>
<sequence>MFTMRTSTTTRTSRIRRTTIAAALLTAALSMSACGITEVSKDPASAVPAGTAVTAPAPSTAPATPGAEATGTPGTPGGSSTGGSGTAAPSAPAAGSATADRQATGGTPTAHRPNGGRTAAAAVTTCTGANTRVVVQRPARPINHLLLTASNKSSAPCDLHAAPYLRFDQAHAPIAVDDSTRRQSVIRLAPGGSAYASVVLMGERTGGEVNGRTASRLAVHFASANGTGSTGPSAQLTLPSGTYLTDDARVMHWTDDFDEAAAY</sequence>
<feature type="region of interest" description="Disordered" evidence="1">
    <location>
        <begin position="48"/>
        <end position="119"/>
    </location>
</feature>
<proteinExistence type="predicted"/>
<feature type="compositionally biased region" description="Low complexity" evidence="1">
    <location>
        <begin position="86"/>
        <end position="99"/>
    </location>
</feature>
<feature type="chain" id="PRO_5039407234" description="DUF4232 domain-containing protein" evidence="2">
    <location>
        <begin position="34"/>
        <end position="263"/>
    </location>
</feature>
<feature type="compositionally biased region" description="Low complexity" evidence="1">
    <location>
        <begin position="48"/>
        <end position="73"/>
    </location>
</feature>
<dbReference type="Proteomes" id="UP000054011">
    <property type="component" value="Unassembled WGS sequence"/>
</dbReference>
<keyword evidence="2" id="KW-0732">Signal</keyword>
<feature type="domain" description="DUF4232" evidence="3">
    <location>
        <begin position="126"/>
        <end position="239"/>
    </location>
</feature>
<evidence type="ECO:0000256" key="1">
    <source>
        <dbReference type="SAM" id="MobiDB-lite"/>
    </source>
</evidence>
<dbReference type="PROSITE" id="PS51257">
    <property type="entry name" value="PROKAR_LIPOPROTEIN"/>
    <property type="match status" value="1"/>
</dbReference>
<reference evidence="4 5" key="1">
    <citation type="submission" date="2015-11" db="EMBL/GenBank/DDBJ databases">
        <title>Genome-wide analysis reveals the secondary metabolome in Streptomyces kanasensis ZX01.</title>
        <authorList>
            <person name="Zhang G."/>
            <person name="Han L."/>
            <person name="Feng J."/>
            <person name="Zhang X."/>
        </authorList>
    </citation>
    <scope>NUCLEOTIDE SEQUENCE [LARGE SCALE GENOMIC DNA]</scope>
    <source>
        <strain evidence="4 5">ZX01</strain>
    </source>
</reference>
<feature type="compositionally biased region" description="Gly residues" evidence="1">
    <location>
        <begin position="74"/>
        <end position="85"/>
    </location>
</feature>
<keyword evidence="5" id="KW-1185">Reference proteome</keyword>
<name>A0A100Y796_9ACTN</name>
<protein>
    <recommendedName>
        <fullName evidence="3">DUF4232 domain-containing protein</fullName>
    </recommendedName>
</protein>
<organism evidence="4 5">
    <name type="scientific">Streptomyces kanasensis</name>
    <dbReference type="NCBI Taxonomy" id="936756"/>
    <lineage>
        <taxon>Bacteria</taxon>
        <taxon>Bacillati</taxon>
        <taxon>Actinomycetota</taxon>
        <taxon>Actinomycetes</taxon>
        <taxon>Kitasatosporales</taxon>
        <taxon>Streptomycetaceae</taxon>
        <taxon>Streptomyces</taxon>
    </lineage>
</organism>
<feature type="signal peptide" evidence="2">
    <location>
        <begin position="1"/>
        <end position="33"/>
    </location>
</feature>
<dbReference type="Pfam" id="PF14016">
    <property type="entry name" value="DUF4232"/>
    <property type="match status" value="1"/>
</dbReference>
<dbReference type="STRING" id="936756.ATE80_09880"/>
<dbReference type="AlphaFoldDB" id="A0A100Y796"/>
<evidence type="ECO:0000313" key="4">
    <source>
        <dbReference type="EMBL" id="KUH38984.1"/>
    </source>
</evidence>
<gene>
    <name evidence="4" type="ORF">ATE80_09880</name>
</gene>
<evidence type="ECO:0000256" key="2">
    <source>
        <dbReference type="SAM" id="SignalP"/>
    </source>
</evidence>